<evidence type="ECO:0000313" key="3">
    <source>
        <dbReference type="Proteomes" id="UP000077384"/>
    </source>
</evidence>
<proteinExistence type="predicted"/>
<reference evidence="1 3" key="1">
    <citation type="journal article" date="2015" name="Biotechnol. Bioeng.">
        <title>Genome sequence and phenotypic characterization of Caulobacter segnis.</title>
        <authorList>
            <person name="Patel S."/>
            <person name="Fletcher B."/>
            <person name="Scott D.C."/>
            <person name="Ely B."/>
        </authorList>
    </citation>
    <scope>NUCLEOTIDE SEQUENCE [LARGE SCALE GENOMIC DNA]</scope>
    <source>
        <strain evidence="1 3">PS02</strain>
    </source>
</reference>
<dbReference type="PATRIC" id="fig|1705578.3.peg.698"/>
<dbReference type="AlphaFoldDB" id="A0A166SZF3"/>
<dbReference type="Proteomes" id="UP000077384">
    <property type="component" value="Unassembled WGS sequence"/>
</dbReference>
<evidence type="ECO:0000313" key="4">
    <source>
        <dbReference type="Proteomes" id="UP000093694"/>
    </source>
</evidence>
<dbReference type="EMBL" id="LITQ01000015">
    <property type="protein sequence ID" value="OAA92997.1"/>
    <property type="molecule type" value="Genomic_DNA"/>
</dbReference>
<reference evidence="2 4" key="2">
    <citation type="journal article" date="2016" name="Front. Microbiol.">
        <title>Industrial Acetogenic Biocatalysts: A Comparative Metabolic and Genomic Analysis.</title>
        <authorList>
            <person name="Bengelsdorf F."/>
            <person name="Poehlein A."/>
            <person name="Sonja S."/>
            <person name="Erz C."/>
            <person name="Hummel T."/>
            <person name="Hoffmeister S."/>
            <person name="Daniel R."/>
            <person name="Durre P."/>
        </authorList>
    </citation>
    <scope>NUCLEOTIDE SEQUENCE [LARGE SCALE GENOMIC DNA]</scope>
    <source>
        <strain evidence="2 4">PTA-10522</strain>
    </source>
</reference>
<gene>
    <name evidence="2" type="ORF">CLCOS_40190</name>
    <name evidence="1" type="ORF">WX73_00315</name>
</gene>
<dbReference type="Proteomes" id="UP000093694">
    <property type="component" value="Unassembled WGS sequence"/>
</dbReference>
<sequence length="337" mass="39375">MSLPRYVINFDELETELRFNLLKLIDDAMRNKYPQLDTGDIESLLSEIEDLLPDEKYKGLKNRIEQFLLYKYDGTQQVEGGMIDIPAIIKDYKKDFIFDKDVFLTGLHLNQTGWKKEDRYSLVINKNKIIDSATTKEIGEHKYFNTYYKVNANTPISFILHNKSGNSRQALIDLEYIQGKEITIDPSQPVPDPDVPNIPNDWDIAVRMQWDKNSDTDMDLHGIMGDMHVCFWYKSYPGFYLNWDWLQHISNNNPEIISVKGHQNKVLDIYVQDYNQGKLRNPVNVKIYEKKSYGAVLLKEYNITVENTSPLGYGVCSIDLKTKKITDMFTRKNIFIR</sequence>
<comment type="caution">
    <text evidence="1">The sequence shown here is derived from an EMBL/GenBank/DDBJ whole genome shotgun (WGS) entry which is preliminary data.</text>
</comment>
<accession>A0A166SZF3</accession>
<keyword evidence="4" id="KW-1185">Reference proteome</keyword>
<organism evidence="1 3">
    <name type="scientific">Clostridium coskatii</name>
    <dbReference type="NCBI Taxonomy" id="1705578"/>
    <lineage>
        <taxon>Bacteria</taxon>
        <taxon>Bacillati</taxon>
        <taxon>Bacillota</taxon>
        <taxon>Clostridia</taxon>
        <taxon>Eubacteriales</taxon>
        <taxon>Clostridiaceae</taxon>
        <taxon>Clostridium</taxon>
    </lineage>
</organism>
<evidence type="ECO:0000313" key="2">
    <source>
        <dbReference type="EMBL" id="OBR90461.1"/>
    </source>
</evidence>
<dbReference type="EMBL" id="LROR01000095">
    <property type="protein sequence ID" value="OBR90461.1"/>
    <property type="molecule type" value="Genomic_DNA"/>
</dbReference>
<evidence type="ECO:0000313" key="1">
    <source>
        <dbReference type="EMBL" id="OAA92997.1"/>
    </source>
</evidence>
<dbReference type="RefSeq" id="WP_063601137.1">
    <property type="nucleotide sequence ID" value="NZ_LITQ01000015.1"/>
</dbReference>
<name>A0A166SZF3_9CLOT</name>
<protein>
    <submittedName>
        <fullName evidence="1">Uncharacterized protein</fullName>
    </submittedName>
</protein>